<protein>
    <submittedName>
        <fullName evidence="1">Uncharacterized protein</fullName>
    </submittedName>
</protein>
<dbReference type="EMBL" id="UINC01004674">
    <property type="protein sequence ID" value="SVA16059.1"/>
    <property type="molecule type" value="Genomic_DNA"/>
</dbReference>
<gene>
    <name evidence="1" type="ORF">METZ01_LOCUS68913</name>
</gene>
<proteinExistence type="predicted"/>
<reference evidence="1" key="1">
    <citation type="submission" date="2018-05" db="EMBL/GenBank/DDBJ databases">
        <authorList>
            <person name="Lanie J.A."/>
            <person name="Ng W.-L."/>
            <person name="Kazmierczak K.M."/>
            <person name="Andrzejewski T.M."/>
            <person name="Davidsen T.M."/>
            <person name="Wayne K.J."/>
            <person name="Tettelin H."/>
            <person name="Glass J.I."/>
            <person name="Rusch D."/>
            <person name="Podicherti R."/>
            <person name="Tsui H.-C.T."/>
            <person name="Winkler M.E."/>
        </authorList>
    </citation>
    <scope>NUCLEOTIDE SEQUENCE</scope>
</reference>
<sequence>MVSFCSICLVSNKDEIRVHLYSEFRLTEWYTLTSSEPLRWFGADFKVFIGADVLSISGWNRGLAVAIPSCG</sequence>
<name>A0A381TJQ5_9ZZZZ</name>
<organism evidence="1">
    <name type="scientific">marine metagenome</name>
    <dbReference type="NCBI Taxonomy" id="408172"/>
    <lineage>
        <taxon>unclassified sequences</taxon>
        <taxon>metagenomes</taxon>
        <taxon>ecological metagenomes</taxon>
    </lineage>
</organism>
<evidence type="ECO:0000313" key="1">
    <source>
        <dbReference type="EMBL" id="SVA16059.1"/>
    </source>
</evidence>
<accession>A0A381TJQ5</accession>
<dbReference type="AlphaFoldDB" id="A0A381TJQ5"/>